<reference evidence="11" key="1">
    <citation type="submission" date="2019-06" db="EMBL/GenBank/DDBJ databases">
        <authorList>
            <person name="Murdoch R.W."/>
            <person name="Fathepure B."/>
        </authorList>
    </citation>
    <scope>NUCLEOTIDE SEQUENCE</scope>
</reference>
<feature type="domain" description="ATP-grasp" evidence="10">
    <location>
        <begin position="125"/>
        <end position="311"/>
    </location>
</feature>
<dbReference type="InterPro" id="IPR004218">
    <property type="entry name" value="GSHS_ATP-bd"/>
</dbReference>
<evidence type="ECO:0000256" key="4">
    <source>
        <dbReference type="ARBA" id="ARBA00022684"/>
    </source>
</evidence>
<evidence type="ECO:0000256" key="1">
    <source>
        <dbReference type="ARBA" id="ARBA00001936"/>
    </source>
</evidence>
<evidence type="ECO:0000259" key="10">
    <source>
        <dbReference type="PROSITE" id="PS50975"/>
    </source>
</evidence>
<keyword evidence="5" id="KW-0479">Metal-binding</keyword>
<evidence type="ECO:0000256" key="3">
    <source>
        <dbReference type="ARBA" id="ARBA00022598"/>
    </source>
</evidence>
<accession>A0A5B8RGL4</accession>
<dbReference type="AlphaFoldDB" id="A0A5B8RGL4"/>
<dbReference type="GO" id="GO:0046872">
    <property type="term" value="F:metal ion binding"/>
    <property type="evidence" value="ECO:0007669"/>
    <property type="project" value="UniProtKB-KW"/>
</dbReference>
<name>A0A5B8RGL4_9ZZZZ</name>
<dbReference type="InterPro" id="IPR006284">
    <property type="entry name" value="Glut_synth_pro"/>
</dbReference>
<keyword evidence="9" id="KW-0464">Manganese</keyword>
<dbReference type="GO" id="GO:0005524">
    <property type="term" value="F:ATP binding"/>
    <property type="evidence" value="ECO:0007669"/>
    <property type="project" value="UniProtKB-KW"/>
</dbReference>
<keyword evidence="4" id="KW-0317">Glutathione biosynthesis</keyword>
<sequence length="316" mass="35482">MSVRIGVVMDPIARIKPYKDTTLAMLLEAQRRGWEIAYLELGDLWLDDGVAHGHQRRLTVHDDNHHWFELGEGRNAPLAELDVILMRKDPPVDYEFVYATHILEAAEREGTLVINRPAALREAQEKLFATHFPQCCAPTLVDMHAERLRAFIRRHGRAVLKPLHGMGGDSVFVLDEGDPNTSVVLETLSERGTRYVMAQRYLPEISAGDKRILVIDGEPVPYALARVPAAGETRGNLAAGGRGEGVELTERDRWIVDEVAPALKARGIWFAGLDVIGEYLTEINLTSPTCVRELDRFYGMNIAGELFDWIEARLPR</sequence>
<comment type="cofactor">
    <cofactor evidence="1">
        <name>Mn(2+)</name>
        <dbReference type="ChEBI" id="CHEBI:29035"/>
    </cofactor>
</comment>
<dbReference type="FunFam" id="3.40.50.20:FF:000009">
    <property type="entry name" value="Glutathione synthetase"/>
    <property type="match status" value="1"/>
</dbReference>
<keyword evidence="6" id="KW-0547">Nucleotide-binding</keyword>
<protein>
    <submittedName>
        <fullName evidence="11">Glutathione synthetase</fullName>
        <ecNumber evidence="11">6.3.2.3</ecNumber>
    </submittedName>
</protein>
<dbReference type="PANTHER" id="PTHR21621:SF4">
    <property type="entry name" value="GLUTATHIONE SYNTHETASE"/>
    <property type="match status" value="1"/>
</dbReference>
<organism evidence="11">
    <name type="scientific">uncultured organism</name>
    <dbReference type="NCBI Taxonomy" id="155900"/>
    <lineage>
        <taxon>unclassified sequences</taxon>
        <taxon>environmental samples</taxon>
    </lineage>
</organism>
<dbReference type="SUPFAM" id="SSF56059">
    <property type="entry name" value="Glutathione synthetase ATP-binding domain-like"/>
    <property type="match status" value="1"/>
</dbReference>
<evidence type="ECO:0000256" key="5">
    <source>
        <dbReference type="ARBA" id="ARBA00022723"/>
    </source>
</evidence>
<dbReference type="HAMAP" id="MF_00162">
    <property type="entry name" value="GSH_S"/>
    <property type="match status" value="1"/>
</dbReference>
<dbReference type="NCBIfam" id="NF003573">
    <property type="entry name" value="PRK05246.1"/>
    <property type="match status" value="1"/>
</dbReference>
<dbReference type="Gene3D" id="3.40.50.20">
    <property type="match status" value="1"/>
</dbReference>
<dbReference type="GO" id="GO:0004363">
    <property type="term" value="F:glutathione synthase activity"/>
    <property type="evidence" value="ECO:0007669"/>
    <property type="project" value="UniProtKB-EC"/>
</dbReference>
<dbReference type="FunFam" id="3.30.1490.20:FF:000009">
    <property type="entry name" value="Glutathione synthetase"/>
    <property type="match status" value="1"/>
</dbReference>
<gene>
    <name evidence="11" type="primary">gshB_1</name>
    <name evidence="11" type="ORF">KBTEX_03362</name>
</gene>
<dbReference type="EC" id="6.3.2.3" evidence="11"/>
<dbReference type="Pfam" id="PF02951">
    <property type="entry name" value="GSH-S_N"/>
    <property type="match status" value="1"/>
</dbReference>
<evidence type="ECO:0000256" key="6">
    <source>
        <dbReference type="ARBA" id="ARBA00022741"/>
    </source>
</evidence>
<evidence type="ECO:0000313" key="11">
    <source>
        <dbReference type="EMBL" id="QEA07018.1"/>
    </source>
</evidence>
<dbReference type="Gene3D" id="3.30.470.20">
    <property type="entry name" value="ATP-grasp fold, B domain"/>
    <property type="match status" value="1"/>
</dbReference>
<dbReference type="EMBL" id="MN079193">
    <property type="protein sequence ID" value="QEA07018.1"/>
    <property type="molecule type" value="Genomic_DNA"/>
</dbReference>
<dbReference type="InterPro" id="IPR004215">
    <property type="entry name" value="GSHS_N"/>
</dbReference>
<comment type="cofactor">
    <cofactor evidence="2">
        <name>Mg(2+)</name>
        <dbReference type="ChEBI" id="CHEBI:18420"/>
    </cofactor>
</comment>
<evidence type="ECO:0000256" key="9">
    <source>
        <dbReference type="ARBA" id="ARBA00023211"/>
    </source>
</evidence>
<dbReference type="InterPro" id="IPR016185">
    <property type="entry name" value="PreATP-grasp_dom_sf"/>
</dbReference>
<dbReference type="Pfam" id="PF02955">
    <property type="entry name" value="GSH-S_ATP"/>
    <property type="match status" value="1"/>
</dbReference>
<dbReference type="NCBIfam" id="TIGR01380">
    <property type="entry name" value="glut_syn"/>
    <property type="match status" value="1"/>
</dbReference>
<dbReference type="InterPro" id="IPR011761">
    <property type="entry name" value="ATP-grasp"/>
</dbReference>
<dbReference type="PANTHER" id="PTHR21621">
    <property type="entry name" value="RIBOSOMAL PROTEIN S6 MODIFICATION PROTEIN"/>
    <property type="match status" value="1"/>
</dbReference>
<evidence type="ECO:0000256" key="7">
    <source>
        <dbReference type="ARBA" id="ARBA00022840"/>
    </source>
</evidence>
<evidence type="ECO:0000256" key="2">
    <source>
        <dbReference type="ARBA" id="ARBA00001946"/>
    </source>
</evidence>
<keyword evidence="7" id="KW-0067">ATP-binding</keyword>
<dbReference type="PROSITE" id="PS50975">
    <property type="entry name" value="ATP_GRASP"/>
    <property type="match status" value="1"/>
</dbReference>
<evidence type="ECO:0000256" key="8">
    <source>
        <dbReference type="ARBA" id="ARBA00022842"/>
    </source>
</evidence>
<dbReference type="InterPro" id="IPR013815">
    <property type="entry name" value="ATP_grasp_subdomain_1"/>
</dbReference>
<proteinExistence type="inferred from homology"/>
<dbReference type="Gene3D" id="3.30.1490.20">
    <property type="entry name" value="ATP-grasp fold, A domain"/>
    <property type="match status" value="1"/>
</dbReference>
<dbReference type="SUPFAM" id="SSF52440">
    <property type="entry name" value="PreATP-grasp domain"/>
    <property type="match status" value="1"/>
</dbReference>
<keyword evidence="3 11" id="KW-0436">Ligase</keyword>
<keyword evidence="8" id="KW-0460">Magnesium</keyword>